<dbReference type="Proteomes" id="UP000013523">
    <property type="component" value="Chromosome"/>
</dbReference>
<organism evidence="2 3">
    <name type="scientific">Clostridium pasteurianum BC1</name>
    <dbReference type="NCBI Taxonomy" id="86416"/>
    <lineage>
        <taxon>Bacteria</taxon>
        <taxon>Bacillati</taxon>
        <taxon>Bacillota</taxon>
        <taxon>Clostridia</taxon>
        <taxon>Eubacteriales</taxon>
        <taxon>Clostridiaceae</taxon>
        <taxon>Clostridium</taxon>
    </lineage>
</organism>
<evidence type="ECO:0000256" key="1">
    <source>
        <dbReference type="SAM" id="MobiDB-lite"/>
    </source>
</evidence>
<gene>
    <name evidence="2" type="ORF">Clopa_2348</name>
</gene>
<dbReference type="KEGG" id="cpas:Clopa_2348"/>
<dbReference type="PATRIC" id="fig|86416.3.peg.2331"/>
<keyword evidence="3" id="KW-1185">Reference proteome</keyword>
<dbReference type="STRING" id="86416.Clopa_2348"/>
<dbReference type="EMBL" id="CP003261">
    <property type="protein sequence ID" value="AGK97212.1"/>
    <property type="molecule type" value="Genomic_DNA"/>
</dbReference>
<dbReference type="HOGENOM" id="CLU_205116_2_0_9"/>
<evidence type="ECO:0000313" key="2">
    <source>
        <dbReference type="EMBL" id="AGK97212.1"/>
    </source>
</evidence>
<proteinExistence type="predicted"/>
<dbReference type="AlphaFoldDB" id="R4K287"/>
<protein>
    <submittedName>
        <fullName evidence="2">Uncharacterized protein</fullName>
    </submittedName>
</protein>
<reference evidence="2 3" key="1">
    <citation type="submission" date="2012-01" db="EMBL/GenBank/DDBJ databases">
        <title>Complete sequence of chromosome of Clostridium pasteurianum BC1.</title>
        <authorList>
            <consortium name="US DOE Joint Genome Institute"/>
            <person name="Lucas S."/>
            <person name="Han J."/>
            <person name="Lapidus A."/>
            <person name="Cheng J.-F."/>
            <person name="Goodwin L."/>
            <person name="Pitluck S."/>
            <person name="Peters L."/>
            <person name="Mikhailova N."/>
            <person name="Teshima H."/>
            <person name="Detter J.C."/>
            <person name="Han C."/>
            <person name="Tapia R."/>
            <person name="Land M."/>
            <person name="Hauser L."/>
            <person name="Kyrpides N."/>
            <person name="Ivanova N."/>
            <person name="Pagani I."/>
            <person name="Dunn J."/>
            <person name="Taghavi S."/>
            <person name="Francis A."/>
            <person name="van der Lelie D."/>
            <person name="Woyke T."/>
        </authorList>
    </citation>
    <scope>NUCLEOTIDE SEQUENCE [LARGE SCALE GENOMIC DNA]</scope>
    <source>
        <strain evidence="2 3">BC1</strain>
    </source>
</reference>
<feature type="region of interest" description="Disordered" evidence="1">
    <location>
        <begin position="14"/>
        <end position="51"/>
    </location>
</feature>
<dbReference type="RefSeq" id="WP_015615516.1">
    <property type="nucleotide sequence ID" value="NC_021182.1"/>
</dbReference>
<sequence>MLDKNIEMMKKIIEEKKKKSSQQGSLKRADKSIGKSQGAYKNTKQGGVFDK</sequence>
<dbReference type="eggNOG" id="ENOG50324T9">
    <property type="taxonomic scope" value="Bacteria"/>
</dbReference>
<accession>R4K287</accession>
<name>R4K287_CLOPA</name>
<evidence type="ECO:0000313" key="3">
    <source>
        <dbReference type="Proteomes" id="UP000013523"/>
    </source>
</evidence>